<evidence type="ECO:0000256" key="3">
    <source>
        <dbReference type="ARBA" id="ARBA00023098"/>
    </source>
</evidence>
<organism evidence="8 9">
    <name type="scientific">Roseateles oligotrophus</name>
    <dbReference type="NCBI Taxonomy" id="1769250"/>
    <lineage>
        <taxon>Bacteria</taxon>
        <taxon>Pseudomonadati</taxon>
        <taxon>Pseudomonadota</taxon>
        <taxon>Betaproteobacteria</taxon>
        <taxon>Burkholderiales</taxon>
        <taxon>Sphaerotilaceae</taxon>
        <taxon>Roseateles</taxon>
    </lineage>
</organism>
<feature type="short sequence motif" description="DGA/G" evidence="4">
    <location>
        <begin position="244"/>
        <end position="246"/>
    </location>
</feature>
<gene>
    <name evidence="8" type="ORF">LNV07_02370</name>
</gene>
<feature type="short sequence motif" description="GXGXXG" evidence="4">
    <location>
        <begin position="69"/>
        <end position="74"/>
    </location>
</feature>
<feature type="active site" description="Proton acceptor" evidence="4">
    <location>
        <position position="244"/>
    </location>
</feature>
<dbReference type="Gene3D" id="2.40.160.50">
    <property type="entry name" value="membrane protein fhac: a member of the omp85/tpsb transporter family"/>
    <property type="match status" value="1"/>
</dbReference>
<keyword evidence="2 4" id="KW-0442">Lipid degradation</keyword>
<keyword evidence="1 4" id="KW-0378">Hydrolase</keyword>
<evidence type="ECO:0000256" key="5">
    <source>
        <dbReference type="SAM" id="MobiDB-lite"/>
    </source>
</evidence>
<keyword evidence="6" id="KW-0732">Signal</keyword>
<feature type="domain" description="PNPLA" evidence="7">
    <location>
        <begin position="65"/>
        <end position="257"/>
    </location>
</feature>
<evidence type="ECO:0000256" key="2">
    <source>
        <dbReference type="ARBA" id="ARBA00022963"/>
    </source>
</evidence>
<feature type="active site" description="Nucleophile" evidence="4">
    <location>
        <position position="98"/>
    </location>
</feature>
<dbReference type="InterPro" id="IPR016035">
    <property type="entry name" value="Acyl_Trfase/lysoPLipase"/>
</dbReference>
<keyword evidence="9" id="KW-1185">Reference proteome</keyword>
<dbReference type="SUPFAM" id="SSF52151">
    <property type="entry name" value="FabD/lysophospholipase-like"/>
    <property type="match status" value="1"/>
</dbReference>
<dbReference type="Pfam" id="PF01734">
    <property type="entry name" value="Patatin"/>
    <property type="match status" value="1"/>
</dbReference>
<evidence type="ECO:0000256" key="4">
    <source>
        <dbReference type="PROSITE-ProRule" id="PRU01161"/>
    </source>
</evidence>
<evidence type="ECO:0000313" key="9">
    <source>
        <dbReference type="Proteomes" id="UP001209701"/>
    </source>
</evidence>
<dbReference type="PANTHER" id="PTHR14226:SF29">
    <property type="entry name" value="NEUROPATHY TARGET ESTERASE SWS"/>
    <property type="match status" value="1"/>
</dbReference>
<dbReference type="EMBL" id="JAJIRN010000001">
    <property type="protein sequence ID" value="MCV2366942.1"/>
    <property type="molecule type" value="Genomic_DNA"/>
</dbReference>
<reference evidence="8 9" key="1">
    <citation type="submission" date="2021-11" db="EMBL/GenBank/DDBJ databases">
        <authorList>
            <person name="Liang Q."/>
            <person name="Mou H."/>
            <person name="Liu Z."/>
        </authorList>
    </citation>
    <scope>NUCLEOTIDE SEQUENCE [LARGE SCALE GENOMIC DNA]</scope>
    <source>
        <strain evidence="8 9">CHU3</strain>
    </source>
</reference>
<feature type="short sequence motif" description="GXSXG" evidence="4">
    <location>
        <begin position="96"/>
        <end position="100"/>
    </location>
</feature>
<dbReference type="CDD" id="cd07205">
    <property type="entry name" value="Pat_PNPLA6_PNPLA7_NTE1_like"/>
    <property type="match status" value="1"/>
</dbReference>
<dbReference type="Proteomes" id="UP001209701">
    <property type="component" value="Unassembled WGS sequence"/>
</dbReference>
<dbReference type="InterPro" id="IPR002641">
    <property type="entry name" value="PNPLA_dom"/>
</dbReference>
<dbReference type="InterPro" id="IPR050301">
    <property type="entry name" value="NTE"/>
</dbReference>
<evidence type="ECO:0000256" key="1">
    <source>
        <dbReference type="ARBA" id="ARBA00022801"/>
    </source>
</evidence>
<feature type="signal peptide" evidence="6">
    <location>
        <begin position="1"/>
        <end position="46"/>
    </location>
</feature>
<sequence>MPESFKPDCSPSPSLSPSPSPIRPRRRTSCLLLLGALLLNALPVHAQQEAQAPLVETLKRPRIALVLSGGGARGLAHIGVLRALQELRVPIDMVVGTSMGAVVGGAFASGQSVEELEAFVRAADWDAILSDRSPRRELSFQRREDDRLVASRIDFGVNLKGVTLPPAAAGNSALEFTLTRLAQGAKSEQGLQQLPLPFRALATDLLDGQLVTLSDQSLFLAMRASMAVPGLFSPVRVDGRLVVDGGLVRNLGVDVARTMGAEVIIAVNVGSPLLSEQELLSALSVTDQMVKLLTTQNVERSLAELRPQDVLITPAMDKIGLTDFSRREQALQSGQQALMAASPRLQALALSELDYRRHEDLRRRPGLAPSTVADALPLGRLMIDGTGVTNPAALKAIASEQGLQPGRPVTHAQINEASAALQGRGDFDRIDTQVIDDAGVRDVHMTVSEAAWARSRLRLGFEVESDFGRNNAYALTLLHSLAWINAWGAELRTLARLGSERELGLAFNQPLGPGSAWYLEPQFNYRAYNTYMPLFFSDLAYRRSRAGLMAGRRLGNWGDLQLGYSHSSESYRTSGIGVAFGFPDNSEASKESGPEARFRIDTLDAPAFPGRGYFLDLHGRRLQRGDQAGEMPFEARAMAAFQVNSWAGHLYAEYAEAAAKKTATVPRPRGKVDNPLGGFLRLSGSRPPLPNGASSLAFTRLVMAKQFAQMPVGLGGAVRAGFSLEAGKSISLGRPLGDAKLRTAASGFLAVDTRLGPFYLAYGGTRDGDSTVYFFLGPQW</sequence>
<accession>A0ABT2Y9F9</accession>
<evidence type="ECO:0000259" key="7">
    <source>
        <dbReference type="PROSITE" id="PS51635"/>
    </source>
</evidence>
<evidence type="ECO:0000256" key="6">
    <source>
        <dbReference type="SAM" id="SignalP"/>
    </source>
</evidence>
<proteinExistence type="predicted"/>
<evidence type="ECO:0000313" key="8">
    <source>
        <dbReference type="EMBL" id="MCV2366942.1"/>
    </source>
</evidence>
<dbReference type="PANTHER" id="PTHR14226">
    <property type="entry name" value="NEUROPATHY TARGET ESTERASE/SWISS CHEESE D.MELANOGASTER"/>
    <property type="match status" value="1"/>
</dbReference>
<feature type="region of interest" description="Disordered" evidence="5">
    <location>
        <begin position="1"/>
        <end position="23"/>
    </location>
</feature>
<feature type="chain" id="PRO_5045607612" evidence="6">
    <location>
        <begin position="47"/>
        <end position="780"/>
    </location>
</feature>
<keyword evidence="3 4" id="KW-0443">Lipid metabolism</keyword>
<dbReference type="RefSeq" id="WP_263569553.1">
    <property type="nucleotide sequence ID" value="NZ_JAJIRN010000001.1"/>
</dbReference>
<dbReference type="PROSITE" id="PS51635">
    <property type="entry name" value="PNPLA"/>
    <property type="match status" value="1"/>
</dbReference>
<name>A0ABT2Y9F9_9BURK</name>
<comment type="caution">
    <text evidence="8">The sequence shown here is derived from an EMBL/GenBank/DDBJ whole genome shotgun (WGS) entry which is preliminary data.</text>
</comment>
<dbReference type="Gene3D" id="3.40.1090.10">
    <property type="entry name" value="Cytosolic phospholipase A2 catalytic domain"/>
    <property type="match status" value="2"/>
</dbReference>
<protein>
    <submittedName>
        <fullName evidence="8">Patatin-like phospholipase family protein</fullName>
    </submittedName>
</protein>